<dbReference type="AlphaFoldDB" id="R3W8A7"/>
<sequence length="378" mass="41650">MEKTEIEKLIKKYIVIGAFLVVGIIYLLPILGIAKTILGAFTNIILAALLAYVINIIMVKIEHGFDRLSYPWVKKIKRPVSLLLSLIILLFAIVVFIGLVVPSIFESLNVLFASLPSFFNDVQQYLINVFQNNPEIKQTIAALEIDWKALLQNTLSFLGGGVANFVDVAITVISAVLGSLFNFLLILVFAIYILLDKERFIRAYERIGNLYIPKPRKRRVDKVLKIIHQTFSSFIGGQCLEAVILGTLCAIGMLILRMPYAVMVGTLVGVINIVPIVGAYVGGAIGMFMVFTVNPVLSIGFLVYLIILQQFESNIIYPRVVGNSVGLPGIFVLASVMVFGTLAGIPGMFLGIPTTACVYKLAKIYISEKEQKKALKIS</sequence>
<feature type="transmembrane region" description="Helical" evidence="8">
    <location>
        <begin position="12"/>
        <end position="31"/>
    </location>
</feature>
<comment type="similarity">
    <text evidence="2">Belongs to the autoinducer-2 exporter (AI-2E) (TC 2.A.86) family.</text>
</comment>
<dbReference type="PANTHER" id="PTHR21716:SF53">
    <property type="entry name" value="PERMEASE PERM-RELATED"/>
    <property type="match status" value="1"/>
</dbReference>
<dbReference type="PATRIC" id="fig|1158610.3.peg.1644"/>
<reference evidence="9 10" key="1">
    <citation type="submission" date="2013-02" db="EMBL/GenBank/DDBJ databases">
        <title>The Genome Sequence of Enterococcus phoeniculicola BAA-412.</title>
        <authorList>
            <consortium name="The Broad Institute Genome Sequencing Platform"/>
            <consortium name="The Broad Institute Genome Sequencing Center for Infectious Disease"/>
            <person name="Earl A.M."/>
            <person name="Gilmore M.S."/>
            <person name="Lebreton F."/>
            <person name="Walker B."/>
            <person name="Young S.K."/>
            <person name="Zeng Q."/>
            <person name="Gargeya S."/>
            <person name="Fitzgerald M."/>
            <person name="Haas B."/>
            <person name="Abouelleil A."/>
            <person name="Alvarado L."/>
            <person name="Arachchi H.M."/>
            <person name="Berlin A.M."/>
            <person name="Chapman S.B."/>
            <person name="Dewar J."/>
            <person name="Goldberg J."/>
            <person name="Griggs A."/>
            <person name="Gujja S."/>
            <person name="Hansen M."/>
            <person name="Howarth C."/>
            <person name="Imamovic A."/>
            <person name="Larimer J."/>
            <person name="McCowan C."/>
            <person name="Murphy C."/>
            <person name="Neiman D."/>
            <person name="Pearson M."/>
            <person name="Priest M."/>
            <person name="Roberts A."/>
            <person name="Saif S."/>
            <person name="Shea T."/>
            <person name="Sisk P."/>
            <person name="Sykes S."/>
            <person name="Wortman J."/>
            <person name="Nusbaum C."/>
            <person name="Birren B."/>
        </authorList>
    </citation>
    <scope>NUCLEOTIDE SEQUENCE [LARGE SCALE GENOMIC DNA]</scope>
    <source>
        <strain evidence="9 10">ATCC BAA-412</strain>
    </source>
</reference>
<keyword evidence="6 8" id="KW-1133">Transmembrane helix</keyword>
<dbReference type="RefSeq" id="WP_010768319.1">
    <property type="nucleotide sequence ID" value="NZ_ASWE01000003.1"/>
</dbReference>
<dbReference type="InterPro" id="IPR002549">
    <property type="entry name" value="AI-2E-like"/>
</dbReference>
<evidence type="ECO:0000256" key="5">
    <source>
        <dbReference type="ARBA" id="ARBA00022692"/>
    </source>
</evidence>
<evidence type="ECO:0000256" key="2">
    <source>
        <dbReference type="ARBA" id="ARBA00009773"/>
    </source>
</evidence>
<protein>
    <recommendedName>
        <fullName evidence="11">Permease</fullName>
    </recommendedName>
</protein>
<dbReference type="GO" id="GO:0055085">
    <property type="term" value="P:transmembrane transport"/>
    <property type="evidence" value="ECO:0007669"/>
    <property type="project" value="TreeGrafter"/>
</dbReference>
<evidence type="ECO:0000313" key="9">
    <source>
        <dbReference type="EMBL" id="EOL44026.1"/>
    </source>
</evidence>
<gene>
    <name evidence="9" type="ORF">UC3_01656</name>
</gene>
<proteinExistence type="inferred from homology"/>
<dbReference type="STRING" id="154621.RV11_GL000282"/>
<name>R3W8A7_9ENTE</name>
<keyword evidence="10" id="KW-1185">Reference proteome</keyword>
<organism evidence="9 10">
    <name type="scientific">Enterococcus phoeniculicola ATCC BAA-412</name>
    <dbReference type="NCBI Taxonomy" id="1158610"/>
    <lineage>
        <taxon>Bacteria</taxon>
        <taxon>Bacillati</taxon>
        <taxon>Bacillota</taxon>
        <taxon>Bacilli</taxon>
        <taxon>Lactobacillales</taxon>
        <taxon>Enterococcaceae</taxon>
        <taxon>Enterococcus</taxon>
    </lineage>
</organism>
<dbReference type="OrthoDB" id="9793390at2"/>
<comment type="subcellular location">
    <subcellularLocation>
        <location evidence="1">Cell membrane</location>
        <topology evidence="1">Multi-pass membrane protein</topology>
    </subcellularLocation>
</comment>
<evidence type="ECO:0000256" key="8">
    <source>
        <dbReference type="SAM" id="Phobius"/>
    </source>
</evidence>
<comment type="caution">
    <text evidence="9">The sequence shown here is derived from an EMBL/GenBank/DDBJ whole genome shotgun (WGS) entry which is preliminary data.</text>
</comment>
<evidence type="ECO:0000256" key="1">
    <source>
        <dbReference type="ARBA" id="ARBA00004651"/>
    </source>
</evidence>
<evidence type="ECO:0000256" key="7">
    <source>
        <dbReference type="ARBA" id="ARBA00023136"/>
    </source>
</evidence>
<keyword evidence="4" id="KW-1003">Cell membrane</keyword>
<feature type="transmembrane region" description="Helical" evidence="8">
    <location>
        <begin position="168"/>
        <end position="195"/>
    </location>
</feature>
<feature type="transmembrane region" description="Helical" evidence="8">
    <location>
        <begin position="287"/>
        <end position="308"/>
    </location>
</feature>
<dbReference type="GO" id="GO:0005886">
    <property type="term" value="C:plasma membrane"/>
    <property type="evidence" value="ECO:0007669"/>
    <property type="project" value="UniProtKB-SubCell"/>
</dbReference>
<evidence type="ECO:0008006" key="11">
    <source>
        <dbReference type="Google" id="ProtNLM"/>
    </source>
</evidence>
<feature type="transmembrane region" description="Helical" evidence="8">
    <location>
        <begin position="37"/>
        <end position="59"/>
    </location>
</feature>
<dbReference type="EMBL" id="AJAT01000014">
    <property type="protein sequence ID" value="EOL44026.1"/>
    <property type="molecule type" value="Genomic_DNA"/>
</dbReference>
<accession>R3W8A7</accession>
<dbReference type="eggNOG" id="COG0628">
    <property type="taxonomic scope" value="Bacteria"/>
</dbReference>
<dbReference type="Proteomes" id="UP000013785">
    <property type="component" value="Unassembled WGS sequence"/>
</dbReference>
<dbReference type="PANTHER" id="PTHR21716">
    <property type="entry name" value="TRANSMEMBRANE PROTEIN"/>
    <property type="match status" value="1"/>
</dbReference>
<evidence type="ECO:0000256" key="4">
    <source>
        <dbReference type="ARBA" id="ARBA00022475"/>
    </source>
</evidence>
<evidence type="ECO:0000256" key="6">
    <source>
        <dbReference type="ARBA" id="ARBA00022989"/>
    </source>
</evidence>
<feature type="transmembrane region" description="Helical" evidence="8">
    <location>
        <begin position="260"/>
        <end position="281"/>
    </location>
</feature>
<evidence type="ECO:0000256" key="3">
    <source>
        <dbReference type="ARBA" id="ARBA00022448"/>
    </source>
</evidence>
<dbReference type="Pfam" id="PF01594">
    <property type="entry name" value="AI-2E_transport"/>
    <property type="match status" value="1"/>
</dbReference>
<evidence type="ECO:0000313" key="10">
    <source>
        <dbReference type="Proteomes" id="UP000013785"/>
    </source>
</evidence>
<keyword evidence="3" id="KW-0813">Transport</keyword>
<feature type="transmembrane region" description="Helical" evidence="8">
    <location>
        <begin position="320"/>
        <end position="342"/>
    </location>
</feature>
<keyword evidence="5 8" id="KW-0812">Transmembrane</keyword>
<keyword evidence="7 8" id="KW-0472">Membrane</keyword>
<dbReference type="HOGENOM" id="CLU_031275_2_0_9"/>
<feature type="transmembrane region" description="Helical" evidence="8">
    <location>
        <begin position="80"/>
        <end position="105"/>
    </location>
</feature>